<dbReference type="GO" id="GO:0034587">
    <property type="term" value="P:piRNA processing"/>
    <property type="evidence" value="ECO:0007669"/>
    <property type="project" value="TreeGrafter"/>
</dbReference>
<comment type="caution">
    <text evidence="4">The sequence shown here is derived from an EMBL/GenBank/DDBJ whole genome shotgun (WGS) entry which is preliminary data.</text>
</comment>
<dbReference type="InterPro" id="IPR012337">
    <property type="entry name" value="RNaseH-like_sf"/>
</dbReference>
<reference evidence="4 5" key="1">
    <citation type="journal article" date="2022" name="Nat. Ecol. Evol.">
        <title>A masculinizing supergene underlies an exaggerated male reproductive morph in a spider.</title>
        <authorList>
            <person name="Hendrickx F."/>
            <person name="De Corte Z."/>
            <person name="Sonet G."/>
            <person name="Van Belleghem S.M."/>
            <person name="Kostlbacher S."/>
            <person name="Vangestel C."/>
        </authorList>
    </citation>
    <scope>NUCLEOTIDE SEQUENCE [LARGE SCALE GENOMIC DNA]</scope>
    <source>
        <strain evidence="4">W744_W776</strain>
    </source>
</reference>
<dbReference type="InterPro" id="IPR036397">
    <property type="entry name" value="RNaseH_sf"/>
</dbReference>
<proteinExistence type="predicted"/>
<accession>A0AAV6UYM1</accession>
<dbReference type="PANTHER" id="PTHR46628:SF1">
    <property type="entry name" value="PIRNA BIOGENESIS PROTEIN EXD1"/>
    <property type="match status" value="1"/>
</dbReference>
<keyword evidence="2" id="KW-0812">Transmembrane</keyword>
<feature type="compositionally biased region" description="Polar residues" evidence="1">
    <location>
        <begin position="515"/>
        <end position="532"/>
    </location>
</feature>
<evidence type="ECO:0000313" key="5">
    <source>
        <dbReference type="Proteomes" id="UP000827092"/>
    </source>
</evidence>
<feature type="region of interest" description="Disordered" evidence="1">
    <location>
        <begin position="635"/>
        <end position="661"/>
    </location>
</feature>
<feature type="domain" description="3'-5' exonuclease" evidence="3">
    <location>
        <begin position="154"/>
        <end position="259"/>
    </location>
</feature>
<evidence type="ECO:0000313" key="4">
    <source>
        <dbReference type="EMBL" id="KAG8189441.1"/>
    </source>
</evidence>
<feature type="region of interest" description="Disordered" evidence="1">
    <location>
        <begin position="421"/>
        <end position="466"/>
    </location>
</feature>
<dbReference type="EMBL" id="JAFNEN010000215">
    <property type="protein sequence ID" value="KAG8189441.1"/>
    <property type="molecule type" value="Genomic_DNA"/>
</dbReference>
<keyword evidence="2" id="KW-0472">Membrane</keyword>
<dbReference type="Pfam" id="PF01612">
    <property type="entry name" value="DNA_pol_A_exo1"/>
    <property type="match status" value="1"/>
</dbReference>
<dbReference type="Pfam" id="PF09777">
    <property type="entry name" value="OSTMP1"/>
    <property type="match status" value="1"/>
</dbReference>
<keyword evidence="5" id="KW-1185">Reference proteome</keyword>
<keyword evidence="2" id="KW-1133">Transmembrane helix</keyword>
<feature type="compositionally biased region" description="Polar residues" evidence="1">
    <location>
        <begin position="436"/>
        <end position="466"/>
    </location>
</feature>
<evidence type="ECO:0000256" key="2">
    <source>
        <dbReference type="SAM" id="Phobius"/>
    </source>
</evidence>
<feature type="compositionally biased region" description="Basic and acidic residues" evidence="1">
    <location>
        <begin position="533"/>
        <end position="553"/>
    </location>
</feature>
<dbReference type="GO" id="GO:1990923">
    <property type="term" value="C:PET complex"/>
    <property type="evidence" value="ECO:0007669"/>
    <property type="project" value="TreeGrafter"/>
</dbReference>
<dbReference type="InterPro" id="IPR052144">
    <property type="entry name" value="piRNA_biogenesis_EXD1"/>
</dbReference>
<feature type="compositionally biased region" description="Polar residues" evidence="1">
    <location>
        <begin position="649"/>
        <end position="661"/>
    </location>
</feature>
<sequence length="964" mass="108664">MTQREKDMLDLAKCRVVFTTPEGEYEGHVLIVCPISKKVMVSNILFLPKRTPMGTLNFNFRDILSYRIISRPDPNDLKDNNAYAKRSSAYAKNTCIVDDCSEADELESIADGSVIDFYEEEEYTLKIPSIFSSRIPVDNCVIDQIGVIFHQAVKHALQQDCIGVGFEGPKIGRSGILDFVTISTSTCTYIFDIDRLGSDAFNEGLKKIFENPNVEKVIHDCRQPSDCLFYKYNTRLVNVFDTQVADTLVTIQRSQNFKFSKKVNSIDTCLRTYLEVPEDFIRKPRSFHNFEEEVVYSRLRPLQLERRDVILKKVIYLRLLKRELNLAMLTPFHRAVEVYLNVVQTASDRELLLVPSVPDEVPNELLLEGIQVVRFKEYVDMPPIVASGPPYRKLNNPVKSYTNYCDEFHKTLEFENINELSSSGSEVSDSDKSTSPRLFSVSQGGSPFTYKDNSSPYESSGNSTAMHNSLTSVENINKSASLKFPPSIATSRTAKIPLNVRNPNLSPTAEELNSKVENISSAKSSPDSQLSKDMSRFRPKLPSDHLSDSEKSMPTRSRSKLSTSPSFSNTERSTPAINQDIRKFRATALSPDANMPRPINQESSENESVFVSPSFHNAERSISAINRDIRKFRATALSPDADKPRRINQDSSDSESNFTSQRQSYKDIVNDFLEAKKSSGSSVSPESSSESVLSSDENPWAALKAEFTSFNCSPESTKSQANITEQTLILSRNCSTAFEHFTDSVVNFTRCSVRFARPIHICIGCQTDYNASVQAYEGLKQQGDECNAFYFSSDQLGIVDVIFNGAKDLWEKSSCQNCFDYYNETMTFFEASSELVQCMKNSNRSVFTDKNSTCAVCHLVYANLSESYNKFVNWKQEFSKGICMDIVDTMNISRQLWTENNCAIEFEKKIGFANVLTALTIGATPVMFYLLAKNISRLEDVKLVVPKRKFTTTQAPAQEHSEPT</sequence>
<evidence type="ECO:0000259" key="3">
    <source>
        <dbReference type="Pfam" id="PF01612"/>
    </source>
</evidence>
<dbReference type="GO" id="GO:0008408">
    <property type="term" value="F:3'-5' exonuclease activity"/>
    <property type="evidence" value="ECO:0007669"/>
    <property type="project" value="InterPro"/>
</dbReference>
<evidence type="ECO:0000256" key="1">
    <source>
        <dbReference type="SAM" id="MobiDB-lite"/>
    </source>
</evidence>
<feature type="compositionally biased region" description="Polar residues" evidence="1">
    <location>
        <begin position="600"/>
        <end position="612"/>
    </location>
</feature>
<feature type="compositionally biased region" description="Polar residues" evidence="1">
    <location>
        <begin position="554"/>
        <end position="577"/>
    </location>
</feature>
<dbReference type="SUPFAM" id="SSF53098">
    <property type="entry name" value="Ribonuclease H-like"/>
    <property type="match status" value="1"/>
</dbReference>
<feature type="transmembrane region" description="Helical" evidence="2">
    <location>
        <begin position="910"/>
        <end position="932"/>
    </location>
</feature>
<dbReference type="InterPro" id="IPR002562">
    <property type="entry name" value="3'-5'_exonuclease_dom"/>
</dbReference>
<dbReference type="PANTHER" id="PTHR46628">
    <property type="entry name" value="PIRNA BIOGENESIS PROTEIN EXD1"/>
    <property type="match status" value="1"/>
</dbReference>
<dbReference type="InterPro" id="IPR019172">
    <property type="entry name" value="Osteopetrosis-assoc_TM_1"/>
</dbReference>
<dbReference type="Gene3D" id="3.30.420.10">
    <property type="entry name" value="Ribonuclease H-like superfamily/Ribonuclease H"/>
    <property type="match status" value="1"/>
</dbReference>
<protein>
    <recommendedName>
        <fullName evidence="3">3'-5' exonuclease domain-containing protein</fullName>
    </recommendedName>
</protein>
<dbReference type="Proteomes" id="UP000827092">
    <property type="component" value="Unassembled WGS sequence"/>
</dbReference>
<gene>
    <name evidence="4" type="ORF">JTE90_012514</name>
</gene>
<organism evidence="4 5">
    <name type="scientific">Oedothorax gibbosus</name>
    <dbReference type="NCBI Taxonomy" id="931172"/>
    <lineage>
        <taxon>Eukaryota</taxon>
        <taxon>Metazoa</taxon>
        <taxon>Ecdysozoa</taxon>
        <taxon>Arthropoda</taxon>
        <taxon>Chelicerata</taxon>
        <taxon>Arachnida</taxon>
        <taxon>Araneae</taxon>
        <taxon>Araneomorphae</taxon>
        <taxon>Entelegynae</taxon>
        <taxon>Araneoidea</taxon>
        <taxon>Linyphiidae</taxon>
        <taxon>Erigoninae</taxon>
        <taxon>Oedothorax</taxon>
    </lineage>
</organism>
<dbReference type="GO" id="GO:0003676">
    <property type="term" value="F:nucleic acid binding"/>
    <property type="evidence" value="ECO:0007669"/>
    <property type="project" value="InterPro"/>
</dbReference>
<name>A0AAV6UYM1_9ARAC</name>
<dbReference type="AlphaFoldDB" id="A0AAV6UYM1"/>
<feature type="region of interest" description="Disordered" evidence="1">
    <location>
        <begin position="499"/>
        <end position="612"/>
    </location>
</feature>